<keyword evidence="10" id="KW-0804">Transcription</keyword>
<feature type="compositionally biased region" description="Basic and acidic residues" evidence="13">
    <location>
        <begin position="638"/>
        <end position="659"/>
    </location>
</feature>
<dbReference type="Pfam" id="PF13909">
    <property type="entry name" value="zf-H2C2_5"/>
    <property type="match status" value="1"/>
</dbReference>
<dbReference type="PANTHER" id="PTHR24403:SF102">
    <property type="entry name" value="RE1-SILENCING TRANSCRIPTION FACTOR"/>
    <property type="match status" value="1"/>
</dbReference>
<dbReference type="PROSITE" id="PS50157">
    <property type="entry name" value="ZINC_FINGER_C2H2_2"/>
    <property type="match status" value="5"/>
</dbReference>
<feature type="compositionally biased region" description="Basic and acidic residues" evidence="13">
    <location>
        <begin position="503"/>
        <end position="519"/>
    </location>
</feature>
<feature type="region of interest" description="Disordered" evidence="13">
    <location>
        <begin position="100"/>
        <end position="146"/>
    </location>
</feature>
<dbReference type="InterPro" id="IPR050688">
    <property type="entry name" value="Zinc_finger/UBP_domain"/>
</dbReference>
<keyword evidence="5" id="KW-0479">Metal-binding</keyword>
<gene>
    <name evidence="15" type="primary">REST</name>
</gene>
<reference evidence="15" key="2">
    <citation type="submission" date="2016-06" db="EMBL/GenBank/DDBJ databases">
        <title>The genome of a short-lived fish provides insights into sex chromosome evolution and the genetic control of aging.</title>
        <authorList>
            <person name="Reichwald K."/>
            <person name="Felder M."/>
            <person name="Petzold A."/>
            <person name="Koch P."/>
            <person name="Groth M."/>
            <person name="Platzer M."/>
        </authorList>
    </citation>
    <scope>NUCLEOTIDE SEQUENCE</scope>
    <source>
        <tissue evidence="15">Brain</tissue>
    </source>
</reference>
<feature type="domain" description="C2H2-type" evidence="14">
    <location>
        <begin position="396"/>
        <end position="421"/>
    </location>
</feature>
<dbReference type="EMBL" id="HADW01014646">
    <property type="protein sequence ID" value="SBP16046.1"/>
    <property type="molecule type" value="Transcribed_RNA"/>
</dbReference>
<feature type="compositionally biased region" description="Basic and acidic residues" evidence="13">
    <location>
        <begin position="188"/>
        <end position="198"/>
    </location>
</feature>
<evidence type="ECO:0000256" key="1">
    <source>
        <dbReference type="ARBA" id="ARBA00004123"/>
    </source>
</evidence>
<feature type="compositionally biased region" description="Basic and acidic residues" evidence="13">
    <location>
        <begin position="557"/>
        <end position="578"/>
    </location>
</feature>
<feature type="compositionally biased region" description="Low complexity" evidence="13">
    <location>
        <begin position="861"/>
        <end position="872"/>
    </location>
</feature>
<feature type="compositionally biased region" description="Polar residues" evidence="13">
    <location>
        <begin position="118"/>
        <end position="135"/>
    </location>
</feature>
<dbReference type="InterPro" id="IPR057281">
    <property type="entry name" value="Zfn-C2H2_REST"/>
</dbReference>
<feature type="domain" description="C2H2-type" evidence="14">
    <location>
        <begin position="311"/>
        <end position="338"/>
    </location>
</feature>
<sequence>MEAPVFSVGMFPVGVSLTDDMQGDMPKNTLPAPQLVMLANVAVETAPESGGASDGSVADEKEMMELQTVGSSYSDSEDENVIRYSYDSQSNREVCIVEYPETPSPTVEPIPIEEQPKPSESPTSTDTKTSSQSAKCKNGAPVGTDGTQKKKLFCCKPCHFQAQNEQEFVEHLSTHSASKMMVVNQVEGRSKSKAKEVETTEAQTGGQGEGSSEAAVEDVKGLIRCERCGYNTNRYDHYIAHLKHHSKEGDDHRVFKCTLCAYTTVSHYHWRKHLRNHFPSKLHTCNQCSYFSDRKSNYIQHIRTHTGVRPFQCPYCDYSSSQKTHLTRHMRTHSGERPFKCDSCSYLAANQHEVTRHARQVHNGPKPLSCPYCEYKSADRSNFKKHVELHLNPRQFLCPLCKYAASKKCNLQYHIKSRHSGCDVDLDVSKVKLRIKKSCPESADENSDSKKSKTDYPLDMEEDMDQDEDEDSSPINLSVRKSSSDQPIQIETPNKTTKTSNAKSEKDNSTKRKEPEKRVTTRQKKIKNSVEIRGNKLVKKEATEGTNGQAKKRVKKLPTEKTAVQDRTEESNSVKHQSETGCSDPQPPGAVKELKTRPERKKAEKNGNKSLVKVRKSGSKRSEKTPEPAEEASVKPNSPERSRKVGRAKDKPAKRKGVEALDLSQQSSKAKRLKAVATENLQSKSDNTMTNQSSQTEKSTSSTLPVEKRKTRTSSKKASGLQPAVEPKNVQMTSITGLSVPQTAKAELTGTGPVQDGSSTDQPAPPDLDPSPSKQIKALPPSSSREDTLSEDQSDPAFLKPSPPPPPLLSGQRSNPADHEDDEGIHSSHEGGSDISDSASEGSDDSGLNGNGAGPARSANDPETPTDEIPTPTELKNHLCIFCDRTFLAEADYRRHLNRHLVNVYYLEATATR</sequence>
<evidence type="ECO:0000256" key="5">
    <source>
        <dbReference type="ARBA" id="ARBA00022723"/>
    </source>
</evidence>
<feature type="compositionally biased region" description="Polar residues" evidence="13">
    <location>
        <begin position="730"/>
        <end position="742"/>
    </location>
</feature>
<dbReference type="InterPro" id="IPR036236">
    <property type="entry name" value="Znf_C2H2_sf"/>
</dbReference>
<dbReference type="PANTHER" id="PTHR24403">
    <property type="entry name" value="ZINC FINGER PROTEIN"/>
    <property type="match status" value="1"/>
</dbReference>
<dbReference type="AlphaFoldDB" id="A0A1A7XD75"/>
<dbReference type="GO" id="GO:0045596">
    <property type="term" value="P:negative regulation of cell differentiation"/>
    <property type="evidence" value="ECO:0007669"/>
    <property type="project" value="UniProtKB-ARBA"/>
</dbReference>
<evidence type="ECO:0000256" key="3">
    <source>
        <dbReference type="ARBA" id="ARBA00022490"/>
    </source>
</evidence>
<dbReference type="Pfam" id="PF24540">
    <property type="entry name" value="zf-C2H2_REST"/>
    <property type="match status" value="1"/>
</dbReference>
<feature type="region of interest" description="Disordered" evidence="13">
    <location>
        <begin position="187"/>
        <end position="213"/>
    </location>
</feature>
<feature type="domain" description="C2H2-type" evidence="14">
    <location>
        <begin position="283"/>
        <end position="310"/>
    </location>
</feature>
<feature type="compositionally biased region" description="Basic and acidic residues" evidence="13">
    <location>
        <begin position="592"/>
        <end position="607"/>
    </location>
</feature>
<feature type="domain" description="C2H2-type" evidence="14">
    <location>
        <begin position="339"/>
        <end position="367"/>
    </location>
</feature>
<dbReference type="GO" id="GO:0045664">
    <property type="term" value="P:regulation of neuron differentiation"/>
    <property type="evidence" value="ECO:0007669"/>
    <property type="project" value="UniProtKB-ARBA"/>
</dbReference>
<feature type="compositionally biased region" description="Basic and acidic residues" evidence="13">
    <location>
        <begin position="528"/>
        <end position="543"/>
    </location>
</feature>
<accession>A0A1A7XD75</accession>
<evidence type="ECO:0000256" key="10">
    <source>
        <dbReference type="ARBA" id="ARBA00023163"/>
    </source>
</evidence>
<dbReference type="SUPFAM" id="SSF57667">
    <property type="entry name" value="beta-beta-alpha zinc fingers"/>
    <property type="match status" value="3"/>
</dbReference>
<dbReference type="FunFam" id="3.30.160.60:FF:000395">
    <property type="entry name" value="zinc finger protein 513"/>
    <property type="match status" value="1"/>
</dbReference>
<dbReference type="GO" id="GO:0045944">
    <property type="term" value="P:positive regulation of transcription by RNA polymerase II"/>
    <property type="evidence" value="ECO:0007669"/>
    <property type="project" value="TreeGrafter"/>
</dbReference>
<dbReference type="FunFam" id="3.30.160.60:FF:000805">
    <property type="entry name" value="RE1-silencing transcription factor B"/>
    <property type="match status" value="1"/>
</dbReference>
<dbReference type="EMBL" id="HADX01002875">
    <property type="protein sequence ID" value="SBP25107.1"/>
    <property type="molecule type" value="Transcribed_RNA"/>
</dbReference>
<dbReference type="FunFam" id="3.30.160.60:FF:000662">
    <property type="entry name" value="RE1-silencing transcription factor A"/>
    <property type="match status" value="1"/>
</dbReference>
<organism evidence="15">
    <name type="scientific">Iconisemion striatum</name>
    <dbReference type="NCBI Taxonomy" id="60296"/>
    <lineage>
        <taxon>Eukaryota</taxon>
        <taxon>Metazoa</taxon>
        <taxon>Chordata</taxon>
        <taxon>Craniata</taxon>
        <taxon>Vertebrata</taxon>
        <taxon>Euteleostomi</taxon>
        <taxon>Actinopterygii</taxon>
        <taxon>Neopterygii</taxon>
        <taxon>Teleostei</taxon>
        <taxon>Neoteleostei</taxon>
        <taxon>Acanthomorphata</taxon>
        <taxon>Ovalentaria</taxon>
        <taxon>Atherinomorphae</taxon>
        <taxon>Cyprinodontiformes</taxon>
        <taxon>Nothobranchiidae</taxon>
        <taxon>Iconisemion</taxon>
    </lineage>
</organism>
<feature type="compositionally biased region" description="Low complexity" evidence="13">
    <location>
        <begin position="690"/>
        <end position="703"/>
    </location>
</feature>
<feature type="compositionally biased region" description="Basic and acidic residues" evidence="13">
    <location>
        <begin position="447"/>
        <end position="456"/>
    </location>
</feature>
<dbReference type="FunFam" id="3.30.160.60:FF:002804">
    <property type="entry name" value="RE1-silencing transcription factor"/>
    <property type="match status" value="1"/>
</dbReference>
<protein>
    <submittedName>
        <fullName evidence="15">RE1-silencing transcription factor</fullName>
    </submittedName>
</protein>
<keyword evidence="4" id="KW-0678">Repressor</keyword>
<evidence type="ECO:0000256" key="11">
    <source>
        <dbReference type="ARBA" id="ARBA00023242"/>
    </source>
</evidence>
<evidence type="ECO:0000256" key="6">
    <source>
        <dbReference type="ARBA" id="ARBA00022737"/>
    </source>
</evidence>
<evidence type="ECO:0000313" key="15">
    <source>
        <dbReference type="EMBL" id="SBP16046.1"/>
    </source>
</evidence>
<dbReference type="GO" id="GO:0005737">
    <property type="term" value="C:cytoplasm"/>
    <property type="evidence" value="ECO:0007669"/>
    <property type="project" value="UniProtKB-SubCell"/>
</dbReference>
<evidence type="ECO:0000256" key="2">
    <source>
        <dbReference type="ARBA" id="ARBA00004496"/>
    </source>
</evidence>
<evidence type="ECO:0000256" key="12">
    <source>
        <dbReference type="PROSITE-ProRule" id="PRU00042"/>
    </source>
</evidence>
<dbReference type="InterPro" id="IPR013087">
    <property type="entry name" value="Znf_C2H2_type"/>
</dbReference>
<feature type="compositionally biased region" description="Low complexity" evidence="13">
    <location>
        <begin position="200"/>
        <end position="213"/>
    </location>
</feature>
<evidence type="ECO:0000256" key="8">
    <source>
        <dbReference type="ARBA" id="ARBA00022833"/>
    </source>
</evidence>
<keyword evidence="7 12" id="KW-0863">Zinc-finger</keyword>
<evidence type="ECO:0000256" key="4">
    <source>
        <dbReference type="ARBA" id="ARBA00022491"/>
    </source>
</evidence>
<dbReference type="Gene3D" id="3.30.160.60">
    <property type="entry name" value="Classic Zinc Finger"/>
    <property type="match status" value="5"/>
</dbReference>
<keyword evidence="8" id="KW-0862">Zinc</keyword>
<keyword evidence="11" id="KW-0539">Nucleus</keyword>
<feature type="domain" description="C2H2-type" evidence="14">
    <location>
        <begin position="223"/>
        <end position="250"/>
    </location>
</feature>
<evidence type="ECO:0000259" key="14">
    <source>
        <dbReference type="PROSITE" id="PS50157"/>
    </source>
</evidence>
<keyword evidence="9" id="KW-0805">Transcription regulation</keyword>
<comment type="subcellular location">
    <subcellularLocation>
        <location evidence="2">Cytoplasm</location>
    </subcellularLocation>
    <subcellularLocation>
        <location evidence="1">Nucleus</location>
    </subcellularLocation>
</comment>
<evidence type="ECO:0000256" key="9">
    <source>
        <dbReference type="ARBA" id="ARBA00023015"/>
    </source>
</evidence>
<dbReference type="GO" id="GO:0008270">
    <property type="term" value="F:zinc ion binding"/>
    <property type="evidence" value="ECO:0007669"/>
    <property type="project" value="UniProtKB-KW"/>
</dbReference>
<dbReference type="GO" id="GO:0005634">
    <property type="term" value="C:nucleus"/>
    <property type="evidence" value="ECO:0007669"/>
    <property type="project" value="UniProtKB-SubCell"/>
</dbReference>
<feature type="compositionally biased region" description="Polar residues" evidence="13">
    <location>
        <begin position="473"/>
        <end position="502"/>
    </location>
</feature>
<feature type="compositionally biased region" description="Low complexity" evidence="13">
    <location>
        <begin position="833"/>
        <end position="847"/>
    </location>
</feature>
<reference evidence="15" key="1">
    <citation type="submission" date="2016-05" db="EMBL/GenBank/DDBJ databases">
        <authorList>
            <person name="Lavstsen T."/>
            <person name="Jespersen J.S."/>
        </authorList>
    </citation>
    <scope>NUCLEOTIDE SEQUENCE</scope>
    <source>
        <tissue evidence="15">Brain</tissue>
    </source>
</reference>
<keyword evidence="3" id="KW-0963">Cytoplasm</keyword>
<feature type="compositionally biased region" description="Acidic residues" evidence="13">
    <location>
        <begin position="458"/>
        <end position="472"/>
    </location>
</feature>
<feature type="region of interest" description="Disordered" evidence="13">
    <location>
        <begin position="438"/>
        <end position="872"/>
    </location>
</feature>
<dbReference type="SMART" id="SM00355">
    <property type="entry name" value="ZnF_C2H2"/>
    <property type="match status" value="9"/>
</dbReference>
<dbReference type="PROSITE" id="PS00028">
    <property type="entry name" value="ZINC_FINGER_C2H2_1"/>
    <property type="match status" value="1"/>
</dbReference>
<dbReference type="FunFam" id="3.30.160.60:FF:000952">
    <property type="entry name" value="RE1-silencing transcription factor B"/>
    <property type="match status" value="1"/>
</dbReference>
<name>A0A1A7XD75_9TELE</name>
<evidence type="ECO:0000256" key="13">
    <source>
        <dbReference type="SAM" id="MobiDB-lite"/>
    </source>
</evidence>
<proteinExistence type="predicted"/>
<feature type="compositionally biased region" description="Polar residues" evidence="13">
    <location>
        <begin position="679"/>
        <end position="689"/>
    </location>
</feature>
<evidence type="ECO:0000256" key="7">
    <source>
        <dbReference type="ARBA" id="ARBA00022771"/>
    </source>
</evidence>
<keyword evidence="6" id="KW-0677">Repeat</keyword>